<proteinExistence type="inferred from homology"/>
<dbReference type="InterPro" id="IPR010697">
    <property type="entry name" value="YspA"/>
</dbReference>
<dbReference type="HAMAP" id="MF_01575">
    <property type="entry name" value="UPF0398"/>
    <property type="match status" value="1"/>
</dbReference>
<accession>A0A917XTM3</accession>
<dbReference type="EMBL" id="BMOS01000003">
    <property type="protein sequence ID" value="GGN51338.1"/>
    <property type="molecule type" value="Genomic_DNA"/>
</dbReference>
<dbReference type="NCBIfam" id="NF010181">
    <property type="entry name" value="PRK13660.1"/>
    <property type="match status" value="1"/>
</dbReference>
<evidence type="ECO:0000313" key="3">
    <source>
        <dbReference type="Proteomes" id="UP000624041"/>
    </source>
</evidence>
<reference evidence="2" key="2">
    <citation type="submission" date="2020-09" db="EMBL/GenBank/DDBJ databases">
        <authorList>
            <person name="Sun Q."/>
            <person name="Ohkuma M."/>
        </authorList>
    </citation>
    <scope>NUCLEOTIDE SEQUENCE</scope>
    <source>
        <strain evidence="2">JCM 17251</strain>
    </source>
</reference>
<gene>
    <name evidence="2" type="ORF">GCM10007971_05720</name>
</gene>
<protein>
    <recommendedName>
        <fullName evidence="1">UPF0398 protein GCM10007971_05720</fullName>
    </recommendedName>
</protein>
<dbReference type="PANTHER" id="PTHR38440">
    <property type="entry name" value="UPF0398 PROTEIN YPSA"/>
    <property type="match status" value="1"/>
</dbReference>
<evidence type="ECO:0000256" key="1">
    <source>
        <dbReference type="HAMAP-Rule" id="MF_01575"/>
    </source>
</evidence>
<dbReference type="Pfam" id="PF06908">
    <property type="entry name" value="YpsA"/>
    <property type="match status" value="1"/>
</dbReference>
<dbReference type="PANTHER" id="PTHR38440:SF1">
    <property type="entry name" value="UPF0398 PROTEIN SPR0331"/>
    <property type="match status" value="1"/>
</dbReference>
<comment type="caution">
    <text evidence="2">The sequence shown here is derived from an EMBL/GenBank/DDBJ whole genome shotgun (WGS) entry which is preliminary data.</text>
</comment>
<keyword evidence="3" id="KW-1185">Reference proteome</keyword>
<name>A0A917XTM3_9BACI</name>
<reference evidence="2" key="1">
    <citation type="journal article" date="2014" name="Int. J. Syst. Evol. Microbiol.">
        <title>Complete genome sequence of Corynebacterium casei LMG S-19264T (=DSM 44701T), isolated from a smear-ripened cheese.</title>
        <authorList>
            <consortium name="US DOE Joint Genome Institute (JGI-PGF)"/>
            <person name="Walter F."/>
            <person name="Albersmeier A."/>
            <person name="Kalinowski J."/>
            <person name="Ruckert C."/>
        </authorList>
    </citation>
    <scope>NUCLEOTIDE SEQUENCE</scope>
    <source>
        <strain evidence="2">JCM 17251</strain>
    </source>
</reference>
<sequence>MKVLHVSGYKSLEMGIFKENDPKVHIIKAAIRKRIIGFIEEGLKWVIVSGQMGVELWTVEVVLDLKEEEYEVQLAIFPAFENQDKRWPEMLQEKYQEMVMTADFYKPLYVGDYKGPYQFRARDAWFVEKSDASLLLMDEEYPGSVRYFYEAAKKTNEDYPIYFITPMDLDDIVEEIQMTDPDYWINLQNNQGLK</sequence>
<dbReference type="Gene3D" id="3.40.50.450">
    <property type="match status" value="1"/>
</dbReference>
<dbReference type="Proteomes" id="UP000624041">
    <property type="component" value="Unassembled WGS sequence"/>
</dbReference>
<comment type="similarity">
    <text evidence="1">Belongs to the UPF0398 family.</text>
</comment>
<dbReference type="AlphaFoldDB" id="A0A917XTM3"/>
<dbReference type="PIRSF" id="PIRSF021290">
    <property type="entry name" value="DUF1273"/>
    <property type="match status" value="1"/>
</dbReference>
<organism evidence="2 3">
    <name type="scientific">Oceanobacillus indicireducens</name>
    <dbReference type="NCBI Taxonomy" id="1004261"/>
    <lineage>
        <taxon>Bacteria</taxon>
        <taxon>Bacillati</taxon>
        <taxon>Bacillota</taxon>
        <taxon>Bacilli</taxon>
        <taxon>Bacillales</taxon>
        <taxon>Bacillaceae</taxon>
        <taxon>Oceanobacillus</taxon>
    </lineage>
</organism>
<evidence type="ECO:0000313" key="2">
    <source>
        <dbReference type="EMBL" id="GGN51338.1"/>
    </source>
</evidence>
<dbReference type="SUPFAM" id="SSF102405">
    <property type="entry name" value="MCP/YpsA-like"/>
    <property type="match status" value="1"/>
</dbReference>
<dbReference type="RefSeq" id="WP_188855935.1">
    <property type="nucleotide sequence ID" value="NZ_BMOS01000003.1"/>
</dbReference>